<keyword evidence="2" id="KW-1185">Reference proteome</keyword>
<comment type="caution">
    <text evidence="1">The sequence shown here is derived from an EMBL/GenBank/DDBJ whole genome shotgun (WGS) entry which is preliminary data.</text>
</comment>
<name>A0ABQ7B677_BRACR</name>
<organism evidence="1 2">
    <name type="scientific">Brassica cretica</name>
    <name type="common">Mustard</name>
    <dbReference type="NCBI Taxonomy" id="69181"/>
    <lineage>
        <taxon>Eukaryota</taxon>
        <taxon>Viridiplantae</taxon>
        <taxon>Streptophyta</taxon>
        <taxon>Embryophyta</taxon>
        <taxon>Tracheophyta</taxon>
        <taxon>Spermatophyta</taxon>
        <taxon>Magnoliopsida</taxon>
        <taxon>eudicotyledons</taxon>
        <taxon>Gunneridae</taxon>
        <taxon>Pentapetalae</taxon>
        <taxon>rosids</taxon>
        <taxon>malvids</taxon>
        <taxon>Brassicales</taxon>
        <taxon>Brassicaceae</taxon>
        <taxon>Brassiceae</taxon>
        <taxon>Brassica</taxon>
    </lineage>
</organism>
<reference evidence="1 2" key="1">
    <citation type="journal article" date="2020" name="BMC Genomics">
        <title>Intraspecific diversification of the crop wild relative Brassica cretica Lam. using demographic model selection.</title>
        <authorList>
            <person name="Kioukis A."/>
            <person name="Michalopoulou V.A."/>
            <person name="Briers L."/>
            <person name="Pirintsos S."/>
            <person name="Studholme D.J."/>
            <person name="Pavlidis P."/>
            <person name="Sarris P.F."/>
        </authorList>
    </citation>
    <scope>NUCLEOTIDE SEQUENCE [LARGE SCALE GENOMIC DNA]</scope>
    <source>
        <strain evidence="2">cv. PFS-1207/04</strain>
    </source>
</reference>
<evidence type="ECO:0000313" key="1">
    <source>
        <dbReference type="EMBL" id="KAF3527645.1"/>
    </source>
</evidence>
<evidence type="ECO:0000313" key="2">
    <source>
        <dbReference type="Proteomes" id="UP000266723"/>
    </source>
</evidence>
<dbReference type="EMBL" id="QGKV02001507">
    <property type="protein sequence ID" value="KAF3527645.1"/>
    <property type="molecule type" value="Genomic_DNA"/>
</dbReference>
<sequence length="65" mass="7097">MVCVRNHLAIVEHYNLDWRLISGAPVMTSPIMGIPEAEEAKGYALTTTTKTERLEGLVTDVGTPV</sequence>
<proteinExistence type="predicted"/>
<gene>
    <name evidence="1" type="ORF">DY000_02042872</name>
</gene>
<dbReference type="Proteomes" id="UP000266723">
    <property type="component" value="Unassembled WGS sequence"/>
</dbReference>
<protein>
    <submittedName>
        <fullName evidence="1">Uncharacterized protein</fullName>
    </submittedName>
</protein>
<accession>A0ABQ7B677</accession>